<dbReference type="HOGENOM" id="CLU_2206188_0_0_11"/>
<protein>
    <submittedName>
        <fullName evidence="1">Uncharacterized protein</fullName>
    </submittedName>
</protein>
<evidence type="ECO:0000313" key="2">
    <source>
        <dbReference type="Proteomes" id="UP000001549"/>
    </source>
</evidence>
<accession>F8B0E2</accession>
<dbReference type="Proteomes" id="UP000001549">
    <property type="component" value="Chromosome"/>
</dbReference>
<dbReference type="KEGG" id="fsy:FsymDg_1284"/>
<dbReference type="STRING" id="656024.FsymDg_1284"/>
<dbReference type="EMBL" id="CP002801">
    <property type="protein sequence ID" value="AEH08769.1"/>
    <property type="molecule type" value="Genomic_DNA"/>
</dbReference>
<evidence type="ECO:0000313" key="1">
    <source>
        <dbReference type="EMBL" id="AEH08769.1"/>
    </source>
</evidence>
<organism evidence="1 2">
    <name type="scientific">Candidatus Protofrankia datiscae</name>
    <dbReference type="NCBI Taxonomy" id="2716812"/>
    <lineage>
        <taxon>Bacteria</taxon>
        <taxon>Bacillati</taxon>
        <taxon>Actinomycetota</taxon>
        <taxon>Actinomycetes</taxon>
        <taxon>Frankiales</taxon>
        <taxon>Frankiaceae</taxon>
        <taxon>Protofrankia</taxon>
    </lineage>
</organism>
<name>F8B0E2_9ACTN</name>
<keyword evidence="2" id="KW-1185">Reference proteome</keyword>
<proteinExistence type="predicted"/>
<reference evidence="1 2" key="1">
    <citation type="submission" date="2011-05" db="EMBL/GenBank/DDBJ databases">
        <title>Complete sequence of chromosome of Frankia symbiont of Datisca glomerata.</title>
        <authorList>
            <consortium name="US DOE Joint Genome Institute"/>
            <person name="Lucas S."/>
            <person name="Han J."/>
            <person name="Lapidus A."/>
            <person name="Cheng J.-F."/>
            <person name="Goodwin L."/>
            <person name="Pitluck S."/>
            <person name="Peters L."/>
            <person name="Mikhailova N."/>
            <person name="Chertkov O."/>
            <person name="Teshima H."/>
            <person name="Han C."/>
            <person name="Tapia R."/>
            <person name="Land M."/>
            <person name="Hauser L."/>
            <person name="Kyrpides N."/>
            <person name="Ivanova N."/>
            <person name="Pagani I."/>
            <person name="Berry A."/>
            <person name="Pawlowski K."/>
            <person name="Persson T."/>
            <person name="Vanden Heuvel B."/>
            <person name="Benson D."/>
            <person name="Woyke T."/>
        </authorList>
    </citation>
    <scope>NUCLEOTIDE SEQUENCE [LARGE SCALE GENOMIC DNA]</scope>
    <source>
        <strain evidence="2">4085684</strain>
    </source>
</reference>
<sequence>MRQPASGAMTPAETRLAEALVSLVDYTGRILLIGLADANLHYVGDKAGALAEVADRVAGLAGQVHQGRGNTRIRMDVVARAVAAWSQPYTAGRLLFPRPGRRPETSR</sequence>
<gene>
    <name evidence="1" type="ordered locus">FsymDg_1284</name>
</gene>
<dbReference type="AlphaFoldDB" id="F8B0E2"/>
<dbReference type="RefSeq" id="WP_013872743.1">
    <property type="nucleotide sequence ID" value="NC_015656.1"/>
</dbReference>